<dbReference type="RefSeq" id="WP_358358873.1">
    <property type="nucleotide sequence ID" value="NZ_JBEZFP010000083.1"/>
</dbReference>
<dbReference type="GO" id="GO:0032259">
    <property type="term" value="P:methylation"/>
    <property type="evidence" value="ECO:0007669"/>
    <property type="project" value="UniProtKB-KW"/>
</dbReference>
<dbReference type="Gene3D" id="3.40.50.150">
    <property type="entry name" value="Vaccinia Virus protein VP39"/>
    <property type="match status" value="1"/>
</dbReference>
<dbReference type="SUPFAM" id="SSF53335">
    <property type="entry name" value="S-adenosyl-L-methionine-dependent methyltransferases"/>
    <property type="match status" value="1"/>
</dbReference>
<gene>
    <name evidence="2" type="ORF">AB0C36_27495</name>
</gene>
<evidence type="ECO:0000256" key="1">
    <source>
        <dbReference type="SAM" id="MobiDB-lite"/>
    </source>
</evidence>
<accession>A0ABV3DNB5</accession>
<name>A0ABV3DNB5_9ACTN</name>
<dbReference type="EMBL" id="JBEZFP010000083">
    <property type="protein sequence ID" value="MEU8137249.1"/>
    <property type="molecule type" value="Genomic_DNA"/>
</dbReference>
<keyword evidence="2" id="KW-0808">Transferase</keyword>
<dbReference type="InterPro" id="IPR006764">
    <property type="entry name" value="SAM_dep_MeTrfase_SAV2177_type"/>
</dbReference>
<sequence>MNRQSCRVSRGGRMTGHDPIDEWAPQGIDVTVPSVARVYDAMLGGKDNFASDRAVADKIRSVLPVSAESAGEHRALLARAVRFLAAQGIDQFLDLGSGLPTVQNTHQVAQAANSAARVVYVDNDPMVLTHGRALLTGDSGTAVITADVRDPEDVFARPEVRELIDLERPLGLMMVGVIHHLGDDDDPAGLIKRYVDRIAPGSYLFLSHFQADPPITDRMEQVFLQMLGSGRFRTKAEIEAYFDGLELVEPGVVDIPLWRPDRPITRPLAADDPNRLIATGVARKA</sequence>
<dbReference type="Pfam" id="PF04672">
    <property type="entry name" value="Methyltransf_19"/>
    <property type="match status" value="1"/>
</dbReference>
<dbReference type="Proteomes" id="UP001551482">
    <property type="component" value="Unassembled WGS sequence"/>
</dbReference>
<evidence type="ECO:0000313" key="3">
    <source>
        <dbReference type="Proteomes" id="UP001551482"/>
    </source>
</evidence>
<evidence type="ECO:0000313" key="2">
    <source>
        <dbReference type="EMBL" id="MEU8137249.1"/>
    </source>
</evidence>
<dbReference type="PIRSF" id="PIRSF017393">
    <property type="entry name" value="MTase_SAV2177"/>
    <property type="match status" value="1"/>
</dbReference>
<keyword evidence="2" id="KW-0489">Methyltransferase</keyword>
<dbReference type="GO" id="GO:0008168">
    <property type="term" value="F:methyltransferase activity"/>
    <property type="evidence" value="ECO:0007669"/>
    <property type="project" value="UniProtKB-KW"/>
</dbReference>
<keyword evidence="3" id="KW-1185">Reference proteome</keyword>
<organism evidence="2 3">
    <name type="scientific">Streptodolium elevatio</name>
    <dbReference type="NCBI Taxonomy" id="3157996"/>
    <lineage>
        <taxon>Bacteria</taxon>
        <taxon>Bacillati</taxon>
        <taxon>Actinomycetota</taxon>
        <taxon>Actinomycetes</taxon>
        <taxon>Kitasatosporales</taxon>
        <taxon>Streptomycetaceae</taxon>
        <taxon>Streptodolium</taxon>
    </lineage>
</organism>
<proteinExistence type="predicted"/>
<dbReference type="EC" id="2.1.1.-" evidence="2"/>
<protein>
    <submittedName>
        <fullName evidence="2">SAM-dependent methyltransferase</fullName>
        <ecNumber evidence="2">2.1.1.-</ecNumber>
    </submittedName>
</protein>
<feature type="region of interest" description="Disordered" evidence="1">
    <location>
        <begin position="1"/>
        <end position="20"/>
    </location>
</feature>
<dbReference type="InterPro" id="IPR029063">
    <property type="entry name" value="SAM-dependent_MTases_sf"/>
</dbReference>
<reference evidence="2 3" key="1">
    <citation type="submission" date="2024-06" db="EMBL/GenBank/DDBJ databases">
        <title>The Natural Products Discovery Center: Release of the First 8490 Sequenced Strains for Exploring Actinobacteria Biosynthetic Diversity.</title>
        <authorList>
            <person name="Kalkreuter E."/>
            <person name="Kautsar S.A."/>
            <person name="Yang D."/>
            <person name="Bader C.D."/>
            <person name="Teijaro C.N."/>
            <person name="Fluegel L."/>
            <person name="Davis C.M."/>
            <person name="Simpson J.R."/>
            <person name="Lauterbach L."/>
            <person name="Steele A.D."/>
            <person name="Gui C."/>
            <person name="Meng S."/>
            <person name="Li G."/>
            <person name="Viehrig K."/>
            <person name="Ye F."/>
            <person name="Su P."/>
            <person name="Kiefer A.F."/>
            <person name="Nichols A."/>
            <person name="Cepeda A.J."/>
            <person name="Yan W."/>
            <person name="Fan B."/>
            <person name="Jiang Y."/>
            <person name="Adhikari A."/>
            <person name="Zheng C.-J."/>
            <person name="Schuster L."/>
            <person name="Cowan T.M."/>
            <person name="Smanski M.J."/>
            <person name="Chevrette M.G."/>
            <person name="De Carvalho L.P.S."/>
            <person name="Shen B."/>
        </authorList>
    </citation>
    <scope>NUCLEOTIDE SEQUENCE [LARGE SCALE GENOMIC DNA]</scope>
    <source>
        <strain evidence="2 3">NPDC048946</strain>
    </source>
</reference>
<comment type="caution">
    <text evidence="2">The sequence shown here is derived from an EMBL/GenBank/DDBJ whole genome shotgun (WGS) entry which is preliminary data.</text>
</comment>